<organism evidence="1 2">
    <name type="scientific">Natranaerovirga hydrolytica</name>
    <dbReference type="NCBI Taxonomy" id="680378"/>
    <lineage>
        <taxon>Bacteria</taxon>
        <taxon>Bacillati</taxon>
        <taxon>Bacillota</taxon>
        <taxon>Clostridia</taxon>
        <taxon>Lachnospirales</taxon>
        <taxon>Natranaerovirgaceae</taxon>
        <taxon>Natranaerovirga</taxon>
    </lineage>
</organism>
<dbReference type="EMBL" id="SMGQ01000015">
    <property type="protein sequence ID" value="TCK90535.1"/>
    <property type="molecule type" value="Genomic_DNA"/>
</dbReference>
<sequence length="62" mass="7325">MSNPERPSKELEKYKNISAKEVEVMDTMLNETNDYANKDFSINDFIKEEPITMTKKKLRNNI</sequence>
<comment type="caution">
    <text evidence="1">The sequence shown here is derived from an EMBL/GenBank/DDBJ whole genome shotgun (WGS) entry which is preliminary data.</text>
</comment>
<name>A0A4R1MEA3_9FIRM</name>
<evidence type="ECO:0000313" key="2">
    <source>
        <dbReference type="Proteomes" id="UP000294545"/>
    </source>
</evidence>
<gene>
    <name evidence="1" type="ORF">EDC19_2304</name>
</gene>
<protein>
    <submittedName>
        <fullName evidence="1">Uncharacterized protein</fullName>
    </submittedName>
</protein>
<dbReference type="Proteomes" id="UP000294545">
    <property type="component" value="Unassembled WGS sequence"/>
</dbReference>
<dbReference type="RefSeq" id="WP_132282984.1">
    <property type="nucleotide sequence ID" value="NZ_SMGQ01000015.1"/>
</dbReference>
<accession>A0A4R1MEA3</accession>
<keyword evidence="2" id="KW-1185">Reference proteome</keyword>
<proteinExistence type="predicted"/>
<evidence type="ECO:0000313" key="1">
    <source>
        <dbReference type="EMBL" id="TCK90535.1"/>
    </source>
</evidence>
<reference evidence="1 2" key="1">
    <citation type="submission" date="2019-03" db="EMBL/GenBank/DDBJ databases">
        <title>Genomic Encyclopedia of Type Strains, Phase IV (KMG-IV): sequencing the most valuable type-strain genomes for metagenomic binning, comparative biology and taxonomic classification.</title>
        <authorList>
            <person name="Goeker M."/>
        </authorList>
    </citation>
    <scope>NUCLEOTIDE SEQUENCE [LARGE SCALE GENOMIC DNA]</scope>
    <source>
        <strain evidence="1 2">DSM 24176</strain>
    </source>
</reference>
<dbReference type="AlphaFoldDB" id="A0A4R1MEA3"/>